<sequence length="189" mass="21048">MKHFHPENSYSPEEVDSGQLEALLTLVSEFGRVKFSSQDIAPPWSRRMQAQLQAAGLSDVAGPEQMGLLWQFYRSHRMLGGVSNEGQRMSEVSGRLGIPLSSASRTVDLLVQRGLLSRRSDDHDRRIILVSVTPLGQAVYAIFDDAFRHHLAGLLSQLTPDERGQLLHIGTRVFEIWSRAVKGEAAELT</sequence>
<keyword evidence="2" id="KW-0238">DNA-binding</keyword>
<evidence type="ECO:0000256" key="3">
    <source>
        <dbReference type="ARBA" id="ARBA00023163"/>
    </source>
</evidence>
<dbReference type="AlphaFoldDB" id="A0A3G8YPY4"/>
<dbReference type="PROSITE" id="PS01117">
    <property type="entry name" value="HTH_MARR_1"/>
    <property type="match status" value="1"/>
</dbReference>
<organism evidence="5 6">
    <name type="scientific">Deinococcus psychrotolerans</name>
    <dbReference type="NCBI Taxonomy" id="2489213"/>
    <lineage>
        <taxon>Bacteria</taxon>
        <taxon>Thermotogati</taxon>
        <taxon>Deinococcota</taxon>
        <taxon>Deinococci</taxon>
        <taxon>Deinococcales</taxon>
        <taxon>Deinococcaceae</taxon>
        <taxon>Deinococcus</taxon>
    </lineage>
</organism>
<dbReference type="GO" id="GO:0003700">
    <property type="term" value="F:DNA-binding transcription factor activity"/>
    <property type="evidence" value="ECO:0007669"/>
    <property type="project" value="InterPro"/>
</dbReference>
<evidence type="ECO:0000256" key="2">
    <source>
        <dbReference type="ARBA" id="ARBA00023125"/>
    </source>
</evidence>
<evidence type="ECO:0000313" key="5">
    <source>
        <dbReference type="EMBL" id="AZI44664.1"/>
    </source>
</evidence>
<keyword evidence="6" id="KW-1185">Reference proteome</keyword>
<evidence type="ECO:0000256" key="1">
    <source>
        <dbReference type="ARBA" id="ARBA00023015"/>
    </source>
</evidence>
<dbReference type="GO" id="GO:0006950">
    <property type="term" value="P:response to stress"/>
    <property type="evidence" value="ECO:0007669"/>
    <property type="project" value="TreeGrafter"/>
</dbReference>
<dbReference type="InterPro" id="IPR023187">
    <property type="entry name" value="Tscrpt_reg_MarR-type_CS"/>
</dbReference>
<dbReference type="PROSITE" id="PS50995">
    <property type="entry name" value="HTH_MARR_2"/>
    <property type="match status" value="1"/>
</dbReference>
<dbReference type="KEGG" id="dph:EHF33_17350"/>
<evidence type="ECO:0000313" key="6">
    <source>
        <dbReference type="Proteomes" id="UP000276417"/>
    </source>
</evidence>
<dbReference type="Gene3D" id="1.10.10.10">
    <property type="entry name" value="Winged helix-like DNA-binding domain superfamily/Winged helix DNA-binding domain"/>
    <property type="match status" value="1"/>
</dbReference>
<dbReference type="GO" id="GO:0003677">
    <property type="term" value="F:DNA binding"/>
    <property type="evidence" value="ECO:0007669"/>
    <property type="project" value="UniProtKB-KW"/>
</dbReference>
<dbReference type="Pfam" id="PF12802">
    <property type="entry name" value="MarR_2"/>
    <property type="match status" value="1"/>
</dbReference>
<name>A0A3G8YPY4_9DEIO</name>
<keyword evidence="3" id="KW-0804">Transcription</keyword>
<dbReference type="Proteomes" id="UP000276417">
    <property type="component" value="Plasmid unnamed1"/>
</dbReference>
<dbReference type="PANTHER" id="PTHR33164">
    <property type="entry name" value="TRANSCRIPTIONAL REGULATOR, MARR FAMILY"/>
    <property type="match status" value="1"/>
</dbReference>
<dbReference type="InterPro" id="IPR036390">
    <property type="entry name" value="WH_DNA-bd_sf"/>
</dbReference>
<dbReference type="SUPFAM" id="SSF46785">
    <property type="entry name" value="Winged helix' DNA-binding domain"/>
    <property type="match status" value="1"/>
</dbReference>
<protein>
    <submittedName>
        <fullName evidence="5">MarR family transcriptional regulator</fullName>
    </submittedName>
</protein>
<gene>
    <name evidence="5" type="ORF">EHF33_17350</name>
</gene>
<dbReference type="PRINTS" id="PR00598">
    <property type="entry name" value="HTHMARR"/>
</dbReference>
<accession>A0A3G8YPY4</accession>
<keyword evidence="5" id="KW-0614">Plasmid</keyword>
<dbReference type="SMART" id="SM00347">
    <property type="entry name" value="HTH_MARR"/>
    <property type="match status" value="1"/>
</dbReference>
<dbReference type="InterPro" id="IPR000835">
    <property type="entry name" value="HTH_MarR-typ"/>
</dbReference>
<dbReference type="RefSeq" id="WP_124874522.1">
    <property type="nucleotide sequence ID" value="NZ_CP034185.1"/>
</dbReference>
<dbReference type="PANTHER" id="PTHR33164:SF57">
    <property type="entry name" value="MARR-FAMILY TRANSCRIPTIONAL REGULATOR"/>
    <property type="match status" value="1"/>
</dbReference>
<geneLocation type="plasmid" evidence="5 6">
    <name>unnamed1</name>
</geneLocation>
<dbReference type="EMBL" id="CP034185">
    <property type="protein sequence ID" value="AZI44664.1"/>
    <property type="molecule type" value="Genomic_DNA"/>
</dbReference>
<dbReference type="InterPro" id="IPR036388">
    <property type="entry name" value="WH-like_DNA-bd_sf"/>
</dbReference>
<evidence type="ECO:0000259" key="4">
    <source>
        <dbReference type="PROSITE" id="PS50995"/>
    </source>
</evidence>
<reference evidence="5 6" key="1">
    <citation type="submission" date="2018-11" db="EMBL/GenBank/DDBJ databases">
        <title>Deinococcus shelandsis sp. nov., isolated from South Shetland Islands soil of Antarctica.</title>
        <authorList>
            <person name="Tian J."/>
        </authorList>
    </citation>
    <scope>NUCLEOTIDE SEQUENCE [LARGE SCALE GENOMIC DNA]</scope>
    <source>
        <strain evidence="5 6">S14-83T</strain>
        <plasmid evidence="5 6">unnamed1</plasmid>
    </source>
</reference>
<dbReference type="OrthoDB" id="65049at2"/>
<dbReference type="InterPro" id="IPR039422">
    <property type="entry name" value="MarR/SlyA-like"/>
</dbReference>
<proteinExistence type="predicted"/>
<feature type="domain" description="HTH marR-type" evidence="4">
    <location>
        <begin position="17"/>
        <end position="175"/>
    </location>
</feature>
<keyword evidence="1" id="KW-0805">Transcription regulation</keyword>